<dbReference type="EMBL" id="DAAJFY010000001">
    <property type="protein sequence ID" value="HAC0273779.1"/>
    <property type="molecule type" value="Genomic_DNA"/>
</dbReference>
<evidence type="ECO:0000313" key="57">
    <source>
        <dbReference type="Proteomes" id="UP000350032"/>
    </source>
</evidence>
<dbReference type="Proteomes" id="UP000379076">
    <property type="component" value="Unassembled WGS sequence"/>
</dbReference>
<dbReference type="Proteomes" id="UP000344343">
    <property type="component" value="Unassembled WGS sequence"/>
</dbReference>
<evidence type="ECO:0000313" key="84">
    <source>
        <dbReference type="Proteomes" id="UP000540117"/>
    </source>
</evidence>
<evidence type="ECO:0000313" key="9">
    <source>
        <dbReference type="EMBL" id="EAD5785117.1"/>
    </source>
</evidence>
<dbReference type="InterPro" id="IPR036249">
    <property type="entry name" value="Thioredoxin-like_sf"/>
</dbReference>
<evidence type="ECO:0000313" key="86">
    <source>
        <dbReference type="Proteomes" id="UP000546397"/>
    </source>
</evidence>
<evidence type="ECO:0000313" key="82">
    <source>
        <dbReference type="Proteomes" id="UP000530452"/>
    </source>
</evidence>
<reference evidence="49 94" key="1">
    <citation type="submission" date="2016-09" db="EMBL/GenBank/DDBJ databases">
        <title>100K Listeria isolates.</title>
        <authorList>
            <person name="Chen P."/>
            <person name="Weimer B.C."/>
            <person name="Kong N."/>
            <person name="Huang B."/>
        </authorList>
    </citation>
    <scope>NUCLEOTIDE SEQUENCE [LARGE SCALE GENOMIC DNA]</scope>
    <source>
        <strain evidence="49 94">BCW_2383</strain>
    </source>
</reference>
<dbReference type="Proteomes" id="UP000840039">
    <property type="component" value="Unassembled WGS sequence"/>
</dbReference>
<dbReference type="EMBL" id="AABEKY010000004">
    <property type="protein sequence ID" value="EAG9387468.1"/>
    <property type="molecule type" value="Genomic_DNA"/>
</dbReference>
<evidence type="ECO:0000313" key="37">
    <source>
        <dbReference type="EMBL" id="EDP8513146.1"/>
    </source>
</evidence>
<dbReference type="Proteomes" id="UP000481141">
    <property type="component" value="Unassembled WGS sequence"/>
</dbReference>
<reference evidence="90 91" key="3">
    <citation type="journal article" date="2018" name="Genome Biol.">
        <title>SKESA: strategic k-mer extension for scrupulous assemblies.</title>
        <authorList>
            <person name="Souvorov A."/>
            <person name="Agarwala R."/>
            <person name="Lipman D.J."/>
        </authorList>
    </citation>
    <scope>NUCLEOTIDE SEQUENCE [LARGE SCALE GENOMIC DNA]</scope>
    <source>
        <strain evidence="38">09CEB371LM</strain>
        <strain evidence="45">2017-325981-023-01</strain>
        <strain evidence="41 93">CFIAFB20100120</strain>
        <strain evidence="40 90">CFIAFB20130012</strain>
        <strain evidence="43">CFIAFB20170037</strain>
        <strain evidence="42 91">CFIAFB20170045</strain>
        <strain evidence="44 92">DMG1500109</strain>
        <strain evidence="39">HPB3501</strain>
        <strain evidence="46">SFBRL218_S4</strain>
    </source>
</reference>
<evidence type="ECO:0000313" key="66">
    <source>
        <dbReference type="Proteomes" id="UP000393182"/>
    </source>
</evidence>
<evidence type="ECO:0000313" key="15">
    <source>
        <dbReference type="EMBL" id="EAG2244006.1"/>
    </source>
</evidence>
<evidence type="ECO:0000313" key="48">
    <source>
        <dbReference type="EMBL" id="NYA00206.1"/>
    </source>
</evidence>
<dbReference type="EMBL" id="AABBZO010000017">
    <property type="protein sequence ID" value="EAG4463215.1"/>
    <property type="molecule type" value="Genomic_DNA"/>
</dbReference>
<evidence type="ECO:0000313" key="75">
    <source>
        <dbReference type="Proteomes" id="UP000478704"/>
    </source>
</evidence>
<evidence type="ECO:0000313" key="11">
    <source>
        <dbReference type="EMBL" id="EAE2352892.1"/>
    </source>
</evidence>
<dbReference type="CDD" id="cd02972">
    <property type="entry name" value="DsbA_family"/>
    <property type="match status" value="1"/>
</dbReference>
<dbReference type="EMBL" id="DABJAN010000001">
    <property type="protein sequence ID" value="HAJ9592550.1"/>
    <property type="molecule type" value="Genomic_DNA"/>
</dbReference>
<dbReference type="EMBL" id="AAAJWF010000001">
    <property type="protein sequence ID" value="EAC7479645.1"/>
    <property type="molecule type" value="Genomic_DNA"/>
</dbReference>
<dbReference type="EMBL" id="AABBAW010000001">
    <property type="protein sequence ID" value="EAG2513744.1"/>
    <property type="molecule type" value="Genomic_DNA"/>
</dbReference>
<dbReference type="Gene3D" id="1.10.1200.90">
    <property type="entry name" value="DsbA-like domain"/>
    <property type="match status" value="1"/>
</dbReference>
<dbReference type="EMBL" id="QDAY01000001">
    <property type="protein sequence ID" value="KAA9453677.1"/>
    <property type="molecule type" value="Genomic_DNA"/>
</dbReference>
<dbReference type="EMBL" id="AABATR010000001">
    <property type="protein sequence ID" value="EAG1892574.1"/>
    <property type="molecule type" value="Genomic_DNA"/>
</dbReference>
<evidence type="ECO:0000313" key="50">
    <source>
        <dbReference type="EMBL" id="RKA10649.1"/>
    </source>
</evidence>
<evidence type="ECO:0000313" key="62">
    <source>
        <dbReference type="Proteomes" id="UP000368512"/>
    </source>
</evidence>
<evidence type="ECO:0000313" key="47">
    <source>
        <dbReference type="EMBL" id="KAA9453677.1"/>
    </source>
</evidence>
<dbReference type="EMBL" id="AAAMZD010000001">
    <property type="protein sequence ID" value="EAD3791333.1"/>
    <property type="molecule type" value="Genomic_DNA"/>
</dbReference>
<evidence type="ECO:0000313" key="25">
    <source>
        <dbReference type="EMBL" id="EAH3293213.1"/>
    </source>
</evidence>
<evidence type="ECO:0000313" key="23">
    <source>
        <dbReference type="EMBL" id="EAG9519731.1"/>
    </source>
</evidence>
<evidence type="ECO:0000313" key="35">
    <source>
        <dbReference type="EMBL" id="EDN9835182.1"/>
    </source>
</evidence>
<dbReference type="EMBL" id="AAAREG010000001">
    <property type="protein sequence ID" value="EAE2352892.1"/>
    <property type="molecule type" value="Genomic_DNA"/>
</dbReference>
<dbReference type="Proteomes" id="UP000841146">
    <property type="component" value="Unassembled WGS sequence"/>
</dbReference>
<dbReference type="Proteomes" id="UP000393182">
    <property type="component" value="Unassembled WGS sequence"/>
</dbReference>
<dbReference type="InterPro" id="IPR012336">
    <property type="entry name" value="Thioredoxin-like_fold"/>
</dbReference>
<evidence type="ECO:0000313" key="17">
    <source>
        <dbReference type="EMBL" id="EAG2997423.1"/>
    </source>
</evidence>
<dbReference type="EMBL" id="AAIAJJ010000005">
    <property type="protein sequence ID" value="ECC1557262.1"/>
    <property type="molecule type" value="Genomic_DNA"/>
</dbReference>
<dbReference type="Proteomes" id="UP000478682">
    <property type="component" value="Unassembled WGS sequence"/>
</dbReference>
<evidence type="ECO:0000313" key="65">
    <source>
        <dbReference type="Proteomes" id="UP000389283"/>
    </source>
</evidence>
<dbReference type="EMBL" id="AANCRK010000001">
    <property type="protein sequence ID" value="EDN7714117.1"/>
    <property type="molecule type" value="Genomic_DNA"/>
</dbReference>
<evidence type="ECO:0000313" key="83">
    <source>
        <dbReference type="Proteomes" id="UP000533021"/>
    </source>
</evidence>
<evidence type="ECO:0000313" key="21">
    <source>
        <dbReference type="EMBL" id="EAG6989976.1"/>
    </source>
</evidence>
<evidence type="ECO:0000313" key="7">
    <source>
        <dbReference type="EMBL" id="EAD3791333.1"/>
    </source>
</evidence>
<evidence type="ECO:0000259" key="1">
    <source>
        <dbReference type="Pfam" id="PF13462"/>
    </source>
</evidence>
<evidence type="ECO:0000313" key="31">
    <source>
        <dbReference type="EMBL" id="ECC1557262.1"/>
    </source>
</evidence>
<dbReference type="EMBL" id="AABEMN010000010">
    <property type="protein sequence ID" value="EAG9519731.1"/>
    <property type="molecule type" value="Genomic_DNA"/>
</dbReference>
<dbReference type="EMBL" id="AAASLB010000001">
    <property type="protein sequence ID" value="EAE4941061.1"/>
    <property type="molecule type" value="Genomic_DNA"/>
</dbReference>
<evidence type="ECO:0000313" key="27">
    <source>
        <dbReference type="EMBL" id="EAK8897220.1"/>
    </source>
</evidence>
<reference evidence="40" key="9">
    <citation type="submission" date="2020-01" db="EMBL/GenBank/DDBJ databases">
        <authorList>
            <consortium name="NCBI Pathogen Detection Project"/>
        </authorList>
    </citation>
    <scope>NUCLEOTIDE SEQUENCE</scope>
    <source>
        <strain evidence="38">09CEB371LM</strain>
        <strain evidence="45">2017-325981-023-01</strain>
        <strain evidence="41">CFIAFB20100120</strain>
        <strain evidence="40">CFIAFB20130012</strain>
        <strain evidence="43">CFIAFB20170037</strain>
        <strain evidence="42">CFIAFB20170045</strain>
        <strain evidence="44">DMG1500109</strain>
        <strain evidence="39">HPB3501</strain>
        <strain evidence="46">SFBRL218_S4</strain>
    </source>
</reference>
<dbReference type="Proteomes" id="UP000533021">
    <property type="component" value="Unassembled WGS sequence"/>
</dbReference>
<dbReference type="EMBL" id="AAANYN010000021">
    <property type="protein sequence ID" value="EAD5775060.1"/>
    <property type="molecule type" value="Genomic_DNA"/>
</dbReference>
<dbReference type="Proteomes" id="UP000840197">
    <property type="component" value="Unassembled WGS sequence"/>
</dbReference>
<dbReference type="EMBL" id="AABFVG010000002">
    <property type="protein sequence ID" value="EAH2281417.1"/>
    <property type="molecule type" value="Genomic_DNA"/>
</dbReference>
<dbReference type="EMBL" id="AAAJKI010000020">
    <property type="protein sequence ID" value="EAC6548539.1"/>
    <property type="molecule type" value="Genomic_DNA"/>
</dbReference>
<dbReference type="Proteomes" id="UP000354255">
    <property type="component" value="Unassembled WGS sequence"/>
</dbReference>
<evidence type="ECO:0000313" key="42">
    <source>
        <dbReference type="EMBL" id="HAC0012907.1"/>
    </source>
</evidence>
<dbReference type="EMBL" id="AABGUK010000001">
    <property type="protein sequence ID" value="EAH4240603.1"/>
    <property type="molecule type" value="Genomic_DNA"/>
</dbReference>
<dbReference type="SUPFAM" id="SSF52833">
    <property type="entry name" value="Thioredoxin-like"/>
    <property type="match status" value="1"/>
</dbReference>
<evidence type="ECO:0000313" key="13">
    <source>
        <dbReference type="EMBL" id="EAG0865917.1"/>
    </source>
</evidence>
<dbReference type="Proteomes" id="UP000467347">
    <property type="component" value="Unassembled WGS sequence"/>
</dbReference>
<evidence type="ECO:0000313" key="6">
    <source>
        <dbReference type="EMBL" id="EAC9039569.1"/>
    </source>
</evidence>
<evidence type="ECO:0000313" key="60">
    <source>
        <dbReference type="Proteomes" id="UP000364988"/>
    </source>
</evidence>
<evidence type="ECO:0000313" key="77">
    <source>
        <dbReference type="Proteomes" id="UP000489121"/>
    </source>
</evidence>
<evidence type="ECO:0000313" key="2">
    <source>
        <dbReference type="EMBL" id="EAC4550922.1"/>
    </source>
</evidence>
<evidence type="ECO:0000313" key="38">
    <source>
        <dbReference type="EMBL" id="HAA8052853.1"/>
    </source>
</evidence>
<evidence type="ECO:0000313" key="46">
    <source>
        <dbReference type="EMBL" id="HAO5923309.1"/>
    </source>
</evidence>
<evidence type="ECO:0000313" key="89">
    <source>
        <dbReference type="Proteomes" id="UP000566721"/>
    </source>
</evidence>
<evidence type="ECO:0000313" key="81">
    <source>
        <dbReference type="Proteomes" id="UP000528151"/>
    </source>
</evidence>
<sequence>MDISQIKAEVVTPETGIHVGDQTAPVKVMSFVNLRCPFCREWNEKSKDVLTEYIQAGKIELIIKPFDKEKESLQRGNVTHRYLDYSKPEETRETINKIYSKQDEWGSLTLPEVATYMESELGLTEQDNKAASEKIVAEANAANVVFVPTVIVGEHIFDEHISPEELRSLLDGELAK</sequence>
<dbReference type="Proteomes" id="UP000331186">
    <property type="component" value="Unassembled WGS sequence"/>
</dbReference>
<dbReference type="EMBL" id="DAAJZA010000003">
    <property type="protein sequence ID" value="HAC1754439.1"/>
    <property type="molecule type" value="Genomic_DNA"/>
</dbReference>
<dbReference type="Proteomes" id="UP000272537">
    <property type="component" value="Unassembled WGS sequence"/>
</dbReference>
<evidence type="ECO:0000313" key="28">
    <source>
        <dbReference type="EMBL" id="EAK9317808.1"/>
    </source>
</evidence>
<dbReference type="Proteomes" id="UP000566721">
    <property type="component" value="Unassembled WGS sequence"/>
</dbReference>
<dbReference type="Proteomes" id="UP000339309">
    <property type="component" value="Unassembled WGS sequence"/>
</dbReference>
<evidence type="ECO:0000313" key="33">
    <source>
        <dbReference type="EMBL" id="ECY9783581.1"/>
    </source>
</evidence>
<dbReference type="EMBL" id="AABBHO010000024">
    <property type="protein sequence ID" value="EAG2997423.1"/>
    <property type="molecule type" value="Genomic_DNA"/>
</dbReference>
<dbReference type="EMBL" id="AANEHK010000003">
    <property type="protein sequence ID" value="EDO0985126.1"/>
    <property type="molecule type" value="Genomic_DNA"/>
</dbReference>
<dbReference type="Proteomes" id="UP000364988">
    <property type="component" value="Unassembled WGS sequence"/>
</dbReference>
<evidence type="ECO:0000313" key="10">
    <source>
        <dbReference type="EMBL" id="EAE1337723.1"/>
    </source>
</evidence>
<evidence type="ECO:0000313" key="5">
    <source>
        <dbReference type="EMBL" id="EAC7479645.1"/>
    </source>
</evidence>
<evidence type="ECO:0000313" key="85">
    <source>
        <dbReference type="Proteomes" id="UP000544530"/>
    </source>
</evidence>
<dbReference type="Proteomes" id="UP000540117">
    <property type="component" value="Unassembled WGS sequence"/>
</dbReference>
<dbReference type="EMBL" id="AANPAU010000002">
    <property type="protein sequence ID" value="EDP8513146.1"/>
    <property type="molecule type" value="Genomic_DNA"/>
</dbReference>
<dbReference type="Proteomes" id="UP000527632">
    <property type="component" value="Unassembled WGS sequence"/>
</dbReference>
<dbReference type="Proteomes" id="UP000549379">
    <property type="component" value="Unassembled WGS sequence"/>
</dbReference>
<dbReference type="Proteomes" id="UP000368512">
    <property type="component" value="Unassembled WGS sequence"/>
</dbReference>
<evidence type="ECO:0000313" key="92">
    <source>
        <dbReference type="Proteomes" id="UP000843775"/>
    </source>
</evidence>
<dbReference type="Proteomes" id="UP000530452">
    <property type="component" value="Unassembled WGS sequence"/>
</dbReference>
<dbReference type="EMBL" id="AACKDQ010000029">
    <property type="protein sequence ID" value="EAK9317808.1"/>
    <property type="molecule type" value="Genomic_DNA"/>
</dbReference>
<evidence type="ECO:0000313" key="70">
    <source>
        <dbReference type="Proteomes" id="UP000455569"/>
    </source>
</evidence>
<evidence type="ECO:0000313" key="26">
    <source>
        <dbReference type="EMBL" id="EAH4240603.1"/>
    </source>
</evidence>
<reference evidence="32 60" key="7">
    <citation type="submission" date="2019-09" db="EMBL/GenBank/DDBJ databases">
        <authorList>
            <consortium name="GenomeTrakr network: Whole genome sequencing for foodborne pathogen traceback"/>
        </authorList>
    </citation>
    <scope>NUCLEOTIDE SEQUENCE [LARGE SCALE GENOMIC DNA]</scope>
    <source>
        <strain evidence="21 87">CFSAN004300</strain>
        <strain evidence="22 78">CFSAN072474</strain>
        <strain evidence="32 60">FLAG-55987</strain>
        <strain evidence="28 68">PHLUSALM00088</strain>
    </source>
</reference>
<dbReference type="EMBL" id="AAAIXK010000001">
    <property type="protein sequence ID" value="EAC5548982.1"/>
    <property type="molecule type" value="Genomic_DNA"/>
</dbReference>
<dbReference type="EMBL" id="DABXZF010000034">
    <property type="protein sequence ID" value="HAO5923309.1"/>
    <property type="molecule type" value="Genomic_DNA"/>
</dbReference>
<evidence type="ECO:0000313" key="64">
    <source>
        <dbReference type="Proteomes" id="UP000379076"/>
    </source>
</evidence>
<evidence type="ECO:0000313" key="91">
    <source>
        <dbReference type="Proteomes" id="UP000841146"/>
    </source>
</evidence>
<dbReference type="EMBL" id="DAAJCS010000005">
    <property type="protein sequence ID" value="HAC0012907.1"/>
    <property type="molecule type" value="Genomic_DNA"/>
</dbReference>
<dbReference type="EMBL" id="AALEDS010000002">
    <property type="protein sequence ID" value="ECY6543231.1"/>
    <property type="molecule type" value="Genomic_DNA"/>
</dbReference>
<dbReference type="EMBL" id="DAAIJL010000012">
    <property type="protein sequence ID" value="HAB8558037.1"/>
    <property type="molecule type" value="Genomic_DNA"/>
</dbReference>
<evidence type="ECO:0000313" key="87">
    <source>
        <dbReference type="Proteomes" id="UP000548278"/>
    </source>
</evidence>
<dbReference type="Proteomes" id="UP000398321">
    <property type="component" value="Unassembled WGS sequence"/>
</dbReference>
<dbReference type="Proteomes" id="UP000548278">
    <property type="component" value="Unassembled WGS sequence"/>
</dbReference>
<dbReference type="Proteomes" id="UP000460224">
    <property type="component" value="Unassembled WGS sequence"/>
</dbReference>
<dbReference type="Proteomes" id="UP000376505">
    <property type="component" value="Unassembled WGS sequence"/>
</dbReference>
<dbReference type="Proteomes" id="UP000843775">
    <property type="component" value="Unassembled WGS sequence"/>
</dbReference>
<dbReference type="EMBL" id="AAAQQZ010000001">
    <property type="protein sequence ID" value="EAE1337723.1"/>
    <property type="molecule type" value="Genomic_DNA"/>
</dbReference>
<evidence type="ECO:0000313" key="12">
    <source>
        <dbReference type="EMBL" id="EAE4941061.1"/>
    </source>
</evidence>
<dbReference type="Proteomes" id="UP000365297">
    <property type="component" value="Unassembled WGS sequence"/>
</dbReference>
<dbReference type="Proteomes" id="UP000350032">
    <property type="component" value="Unassembled WGS sequence"/>
</dbReference>
<dbReference type="Proteomes" id="UP000389283">
    <property type="component" value="Unassembled WGS sequence"/>
</dbReference>
<organism evidence="35 72">
    <name type="scientific">Listeria monocytogenes</name>
    <dbReference type="NCBI Taxonomy" id="1639"/>
    <lineage>
        <taxon>Bacteria</taxon>
        <taxon>Bacillati</taxon>
        <taxon>Bacillota</taxon>
        <taxon>Bacilli</taxon>
        <taxon>Bacillales</taxon>
        <taxon>Listeriaceae</taxon>
        <taxon>Listeria</taxon>
    </lineage>
</organism>
<evidence type="ECO:0000313" key="30">
    <source>
        <dbReference type="EMBL" id="ECB9513387.1"/>
    </source>
</evidence>
<dbReference type="Proteomes" id="UP000358545">
    <property type="component" value="Unassembled WGS sequence"/>
</dbReference>
<dbReference type="EMBL" id="AABGHY010000001">
    <property type="protein sequence ID" value="EAH3293213.1"/>
    <property type="molecule type" value="Genomic_DNA"/>
</dbReference>
<dbReference type="KEGG" id="lmok:CQ02_05525"/>
<dbReference type="EMBL" id="AABDGJ010000003">
    <property type="protein sequence ID" value="EAG6989976.1"/>
    <property type="molecule type" value="Genomic_DNA"/>
</dbReference>
<evidence type="ECO:0000313" key="41">
    <source>
        <dbReference type="EMBL" id="HAB8558037.1"/>
    </source>
</evidence>
<evidence type="ECO:0000313" key="49">
    <source>
        <dbReference type="EMBL" id="OET49073.1"/>
    </source>
</evidence>
<evidence type="ECO:0000313" key="59">
    <source>
        <dbReference type="Proteomes" id="UP000358545"/>
    </source>
</evidence>
<evidence type="ECO:0000313" key="88">
    <source>
        <dbReference type="Proteomes" id="UP000549379"/>
    </source>
</evidence>
<dbReference type="Proteomes" id="UP000478704">
    <property type="component" value="Unassembled WGS sequence"/>
</dbReference>
<evidence type="ECO:0000313" key="61">
    <source>
        <dbReference type="Proteomes" id="UP000365297"/>
    </source>
</evidence>
<dbReference type="Proteomes" id="UP000467536">
    <property type="component" value="Unassembled WGS sequence"/>
</dbReference>
<reference evidence="47 71" key="4">
    <citation type="submission" date="2018-04" db="EMBL/GenBank/DDBJ databases">
        <title>Genome Analysis of a Prevalent Clone of Listeria monocytogenes Sequence Type 87 in China.</title>
        <authorList>
            <person name="Wang Y."/>
        </authorList>
    </citation>
    <scope>NUCLEOTIDE SEQUENCE [LARGE SCALE GENOMIC DNA]</scope>
    <source>
        <strain evidence="47 71">ICDC_LM1523</strain>
    </source>
</reference>
<dbReference type="EMBL" id="AAANYR010000001">
    <property type="protein sequence ID" value="EAD5785117.1"/>
    <property type="molecule type" value="Genomic_DNA"/>
</dbReference>
<evidence type="ECO:0000313" key="68">
    <source>
        <dbReference type="Proteomes" id="UP000410967"/>
    </source>
</evidence>
<dbReference type="EMBL" id="AAHZFN010000023">
    <property type="protein sequence ID" value="ECB9474869.1"/>
    <property type="molecule type" value="Genomic_DNA"/>
</dbReference>
<evidence type="ECO:0000313" key="18">
    <source>
        <dbReference type="EMBL" id="EAG4329982.1"/>
    </source>
</evidence>
<evidence type="ECO:0000313" key="45">
    <source>
        <dbReference type="EMBL" id="HAJ9592550.1"/>
    </source>
</evidence>
<dbReference type="KEGG" id="lmv:Y193_10440"/>
<evidence type="ECO:0000313" key="73">
    <source>
        <dbReference type="Proteomes" id="UP000467536"/>
    </source>
</evidence>
<dbReference type="Proteomes" id="UP000489121">
    <property type="component" value="Unassembled WGS sequence"/>
</dbReference>
<dbReference type="Gene3D" id="3.40.30.10">
    <property type="entry name" value="Glutaredoxin"/>
    <property type="match status" value="1"/>
</dbReference>
<evidence type="ECO:0000313" key="32">
    <source>
        <dbReference type="EMBL" id="ECY6543231.1"/>
    </source>
</evidence>
<evidence type="ECO:0000313" key="90">
    <source>
        <dbReference type="Proteomes" id="UP000840197"/>
    </source>
</evidence>
<evidence type="ECO:0000313" key="69">
    <source>
        <dbReference type="Proteomes" id="UP000423131"/>
    </source>
</evidence>
<dbReference type="EMBL" id="DAAEEB010000004">
    <property type="protein sequence ID" value="HAA8052853.1"/>
    <property type="molecule type" value="Genomic_DNA"/>
</dbReference>
<proteinExistence type="predicted"/>
<reference evidence="50 51" key="2">
    <citation type="journal article" date="2018" name="BMC Genomics">
        <title>Genes significantly associated with lineage II food isolates of Listeria monocytogenes.</title>
        <authorList>
            <person name="Pirone-Davies C."/>
            <person name="Chen Y."/>
            <person name="Pightling A."/>
            <person name="Ryan G."/>
            <person name="Wang Y."/>
            <person name="Yao K."/>
            <person name="Hoffmann M."/>
            <person name="Allard M.W."/>
        </authorList>
    </citation>
    <scope>NUCLEOTIDE SEQUENCE [LARGE SCALE GENOMIC DNA]</scope>
    <source>
        <strain evidence="50 51">PNUSAL000550</strain>
    </source>
</reference>
<evidence type="ECO:0000313" key="55">
    <source>
        <dbReference type="Proteomes" id="UP000344343"/>
    </source>
</evidence>
<evidence type="ECO:0000313" key="19">
    <source>
        <dbReference type="EMBL" id="EAG4463215.1"/>
    </source>
</evidence>
<dbReference type="EMBL" id="AAHZFY010000011">
    <property type="protein sequence ID" value="ECB9513387.1"/>
    <property type="molecule type" value="Genomic_DNA"/>
</dbReference>
<evidence type="ECO:0000313" key="52">
    <source>
        <dbReference type="Proteomes" id="UP000331186"/>
    </source>
</evidence>
<dbReference type="EMBL" id="AABAGT010000002">
    <property type="protein sequence ID" value="EAG0865917.1"/>
    <property type="molecule type" value="Genomic_DNA"/>
</dbReference>
<evidence type="ECO:0000313" key="39">
    <source>
        <dbReference type="EMBL" id="HAA9720987.1"/>
    </source>
</evidence>
<dbReference type="Proteomes" id="UP000410967">
    <property type="component" value="Unassembled WGS sequence"/>
</dbReference>
<accession>A0A0B8RC69</accession>
<evidence type="ECO:0000313" key="78">
    <source>
        <dbReference type="Proteomes" id="UP000522199"/>
    </source>
</evidence>
<dbReference type="EMBL" id="MJTJ01000019">
    <property type="protein sequence ID" value="OET49073.1"/>
    <property type="molecule type" value="Genomic_DNA"/>
</dbReference>
<evidence type="ECO:0000313" key="29">
    <source>
        <dbReference type="EMBL" id="ECB9474869.1"/>
    </source>
</evidence>
<evidence type="ECO:0000313" key="43">
    <source>
        <dbReference type="EMBL" id="HAC0273779.1"/>
    </source>
</evidence>
<reference evidence="48 85" key="10">
    <citation type="submission" date="2020-06" db="EMBL/GenBank/DDBJ databases">
        <title>Two Listeria outbreaks in Switzerland in 2018 and 2020.</title>
        <authorList>
            <person name="Stevens M.J.A."/>
            <person name="Bloemberg G."/>
            <person name="Nusch-Inderbinnen M."/>
            <person name="Stephan R."/>
        </authorList>
    </citation>
    <scope>NUCLEOTIDE SEQUENCE [LARGE SCALE GENOMIC DNA]</scope>
    <source>
        <strain evidence="48 85">N18-0707</strain>
    </source>
</reference>
<dbReference type="Proteomes" id="UP000522199">
    <property type="component" value="Unassembled WGS sequence"/>
</dbReference>
<dbReference type="EMBL" id="AABAYG010000001">
    <property type="protein sequence ID" value="EAG2244006.1"/>
    <property type="molecule type" value="Genomic_DNA"/>
</dbReference>
<dbReference type="EMBL" id="AALGDA010000041">
    <property type="protein sequence ID" value="ECY9783581.1"/>
    <property type="molecule type" value="Genomic_DNA"/>
</dbReference>
<dbReference type="Proteomes" id="UP000528151">
    <property type="component" value="Unassembled WGS sequence"/>
</dbReference>
<evidence type="ECO:0000313" key="16">
    <source>
        <dbReference type="EMBL" id="EAG2513744.1"/>
    </source>
</evidence>
<dbReference type="EMBL" id="JACAVN010000001">
    <property type="protein sequence ID" value="NYA00206.1"/>
    <property type="molecule type" value="Genomic_DNA"/>
</dbReference>
<evidence type="ECO:0000313" key="14">
    <source>
        <dbReference type="EMBL" id="EAG1892574.1"/>
    </source>
</evidence>
<dbReference type="OMA" id="FINVRCP"/>
<evidence type="ECO:0000313" key="36">
    <source>
        <dbReference type="EMBL" id="EDO0985126.1"/>
    </source>
</evidence>
<gene>
    <name evidence="13" type="ORF">A8L61_01325</name>
    <name evidence="21" type="ORF">AB917_05175</name>
    <name evidence="2" type="ORF">ABZ57_00325</name>
    <name evidence="49" type="ORF">AJL21_12475</name>
    <name evidence="10" type="ORF">ART25_02140</name>
    <name evidence="3" type="ORF">ARY78_00880</name>
    <name evidence="16" type="ORF">B1N52_01100</name>
    <name evidence="15" type="ORF">B1S26_01165</name>
    <name evidence="17" type="ORF">B5K54_08970</name>
    <name evidence="14" type="ORF">BB997_03020</name>
    <name evidence="19" type="ORF">CA369_13010</name>
    <name evidence="18" type="ORF">CAV64_01780</name>
    <name evidence="22" type="ORF">CW845_08210</name>
    <name evidence="24" type="ORF">D4920_04980</name>
    <name evidence="23" type="ORF">D4B11_08090</name>
    <name evidence="25" type="ORF">D5N24_02290</name>
    <name evidence="27" type="ORF">D7104_05825</name>
    <name evidence="47" type="ORF">DCK61_04240</name>
    <name evidence="20" type="ORF">DCT16_02985</name>
    <name evidence="5" type="ORF">DQ70_02975</name>
    <name evidence="4" type="ORF">DU018_09210</name>
    <name evidence="50" type="ORF">DYZ80_00176</name>
    <name evidence="12" type="ORF">E1W56_03235</name>
    <name evidence="26" type="ORF">E5F58_01150</name>
    <name evidence="9" type="ORF">EX365_00910</name>
    <name evidence="8" type="ORF">EXZ73_12235</name>
    <name evidence="32" type="ORF">F6436_02700</name>
    <name evidence="33" type="ORF">F6515_11365</name>
    <name evidence="28" type="ORF">FA835_11885</name>
    <name evidence="30" type="ORF">FLQ97_06530</name>
    <name evidence="29" type="ORF">FLR03_14440</name>
    <name evidence="31" type="ORF">FNX40_10665</name>
    <name evidence="36" type="ORF">FV747_03825</name>
    <name evidence="37" type="ORF">G3O21_000540</name>
    <name evidence="38" type="ORF">GHH22_06760</name>
    <name evidence="44" type="ORF">GI949_05575</name>
    <name evidence="39" type="ORF">GIH49_02375</name>
    <name evidence="35" type="ORF">GJW51_00705</name>
    <name evidence="34" type="ORF">GQG13_03155</name>
    <name evidence="40" type="ORF">GYR60_00200</name>
    <name evidence="41" type="ORF">GYS09_12145</name>
    <name evidence="42" type="ORF">GYX23_07865</name>
    <name evidence="43" type="ORF">GYY14_00185</name>
    <name evidence="45" type="ORF">HQN34_000725</name>
    <name evidence="48" type="ORF">HZJ64_00045</name>
    <name evidence="46" type="ORF">IP987_002525</name>
    <name evidence="6" type="ORF">KV70_05065</name>
    <name evidence="7" type="ORF">UI29_00930</name>
    <name evidence="11" type="ORF">Y261_00840</name>
</gene>
<dbReference type="EMBL" id="DAAEZQ010000001">
    <property type="protein sequence ID" value="HAA9720987.1"/>
    <property type="molecule type" value="Genomic_DNA"/>
</dbReference>
<dbReference type="Proteomes" id="UP000844415">
    <property type="component" value="Unassembled WGS sequence"/>
</dbReference>
<comment type="caution">
    <text evidence="35">The sequence shown here is derived from an EMBL/GenBank/DDBJ whole genome shotgun (WGS) entry which is preliminary data.</text>
</comment>
<reference evidence="12 66" key="6">
    <citation type="submission" date="2019-03" db="EMBL/GenBank/DDBJ databases">
        <authorList>
            <person name="Ashton P.M."/>
            <person name="Dallman T."/>
            <person name="Nair S."/>
            <person name="De Pinna E."/>
            <person name="Peters T."/>
            <person name="Grant K."/>
        </authorList>
    </citation>
    <scope>NUCLEOTIDE SEQUENCE [LARGE SCALE GENOMIC DNA]</scope>
    <source>
        <strain evidence="24 83">282333</strain>
        <strain evidence="25 82">282352</strain>
        <strain evidence="23 86">289003</strain>
        <strain evidence="36 73">788324</strain>
        <strain evidence="12">RL15000286</strain>
    </source>
</reference>
<evidence type="ECO:0000313" key="54">
    <source>
        <dbReference type="Proteomes" id="UP000339309"/>
    </source>
</evidence>
<evidence type="ECO:0000313" key="58">
    <source>
        <dbReference type="Proteomes" id="UP000354255"/>
    </source>
</evidence>
<dbReference type="Proteomes" id="UP000336166">
    <property type="component" value="Unassembled WGS sequence"/>
</dbReference>
<dbReference type="Proteomes" id="UP000842809">
    <property type="component" value="Unassembled WGS sequence"/>
</dbReference>
<dbReference type="Proteomes" id="UP000852906">
    <property type="component" value="Unassembled WGS sequence"/>
</dbReference>
<reference evidence="35 72" key="8">
    <citation type="submission" date="2019-11" db="EMBL/GenBank/DDBJ databases">
        <authorList>
            <consortium name="GenomeTrakr: Next Generation Sequencing Network for Food Pathogen Tracability"/>
        </authorList>
    </citation>
    <scope>NUCLEOTIDE SEQUENCE [LARGE SCALE GENOMIC DNA]</scope>
    <source>
        <strain evidence="17 88">10B02965A-1</strain>
        <strain evidence="5 62">CFSAN008042</strain>
        <strain evidence="19 81">CFSAN063727</strain>
        <strain evidence="34 70">CFSAN102901</strain>
        <strain evidence="10 64">FDA00006494</strain>
        <strain evidence="3 61">FDA00007096</strain>
        <strain evidence="15">FDA00011243</strain>
        <strain evidence="4 52">FDA00013332</strain>
        <strain evidence="9 55">FDA00013853</strain>
        <strain evidence="29 69">FDA00014336</strain>
        <strain evidence="31 65">FDA00014370</strain>
        <strain evidence="30 67">FDA00014392</strain>
        <strain evidence="37">FDA00015054</strain>
        <strain evidence="18 84">FDA1005580-S054-001</strain>
        <strain evidence="75">FDA1090798-S029-001</strain>
        <strain evidence="76">FDA956581-098-004</strain>
        <strain evidence="16 79">FDA960927-006-004</strain>
        <strain evidence="20 89">FLAG-38921</strain>
        <strain evidence="8 63">FSIS31901579</strain>
        <strain evidence="26 80">LS1344</strain>
        <strain evidence="35 72">OSF101448</strain>
        <strain evidence="7 56">VA-WGS-00405</strain>
    </source>
</reference>
<evidence type="ECO:0000313" key="63">
    <source>
        <dbReference type="Proteomes" id="UP000376505"/>
    </source>
</evidence>
<evidence type="ECO:0000313" key="93">
    <source>
        <dbReference type="Proteomes" id="UP000844415"/>
    </source>
</evidence>
<dbReference type="Proteomes" id="UP000423131">
    <property type="component" value="Unassembled WGS sequence"/>
</dbReference>
<evidence type="ECO:0000313" key="72">
    <source>
        <dbReference type="Proteomes" id="UP000467347"/>
    </source>
</evidence>
<evidence type="ECO:0000313" key="8">
    <source>
        <dbReference type="EMBL" id="EAD5775060.1"/>
    </source>
</evidence>
<dbReference type="EMBL" id="QXLS01000001">
    <property type="protein sequence ID" value="RKA10649.1"/>
    <property type="molecule type" value="Genomic_DNA"/>
</dbReference>
<evidence type="ECO:0000313" key="67">
    <source>
        <dbReference type="Proteomes" id="UP000398321"/>
    </source>
</evidence>
<evidence type="ECO:0000313" key="74">
    <source>
        <dbReference type="Proteomes" id="UP000478682"/>
    </source>
</evidence>
<dbReference type="EMBL" id="AABCVX010000001">
    <property type="protein sequence ID" value="EAG6168349.1"/>
    <property type="molecule type" value="Genomic_DNA"/>
</dbReference>
<dbReference type="Proteomes" id="UP000525850">
    <property type="component" value="Unassembled WGS sequence"/>
</dbReference>
<evidence type="ECO:0000313" key="22">
    <source>
        <dbReference type="EMBL" id="EAG9387468.1"/>
    </source>
</evidence>
<dbReference type="Proteomes" id="UP000546397">
    <property type="component" value="Unassembled WGS sequence"/>
</dbReference>
<dbReference type="Proteomes" id="UP000843503">
    <property type="component" value="Unassembled WGS sequence"/>
</dbReference>
<evidence type="ECO:0000313" key="94">
    <source>
        <dbReference type="Proteomes" id="UP000852906"/>
    </source>
</evidence>
<dbReference type="RefSeq" id="WP_003725569.1">
    <property type="nucleotide sequence ID" value="NC_021824.1"/>
</dbReference>
<dbReference type="EMBL" id="AAAKQF010000003">
    <property type="protein sequence ID" value="EAC9039569.1"/>
    <property type="molecule type" value="Genomic_DNA"/>
</dbReference>
<evidence type="ECO:0000313" key="80">
    <source>
        <dbReference type="Proteomes" id="UP000527632"/>
    </source>
</evidence>
<protein>
    <submittedName>
        <fullName evidence="2">DsbA family protein</fullName>
    </submittedName>
    <submittedName>
        <fullName evidence="35 49">Thioredoxin</fullName>
    </submittedName>
</protein>
<dbReference type="Proteomes" id="UP000853596">
    <property type="component" value="Unassembled WGS sequence"/>
</dbReference>
<dbReference type="EMBL" id="AAAIKW010000001">
    <property type="protein sequence ID" value="EAC4550922.1"/>
    <property type="molecule type" value="Genomic_DNA"/>
</dbReference>
<evidence type="ECO:0000313" key="79">
    <source>
        <dbReference type="Proteomes" id="UP000525850"/>
    </source>
</evidence>
<evidence type="ECO:0000313" key="44">
    <source>
        <dbReference type="EMBL" id="HAC1754439.1"/>
    </source>
</evidence>
<evidence type="ECO:0000313" key="40">
    <source>
        <dbReference type="EMBL" id="HAB8396926.1"/>
    </source>
</evidence>
<dbReference type="EMBL" id="AANDSR010000001">
    <property type="protein sequence ID" value="EDN9835182.1"/>
    <property type="molecule type" value="Genomic_DNA"/>
</dbReference>
<evidence type="ECO:0000313" key="76">
    <source>
        <dbReference type="Proteomes" id="UP000481141"/>
    </source>
</evidence>
<evidence type="ECO:0000313" key="53">
    <source>
        <dbReference type="Proteomes" id="UP000336166"/>
    </source>
</evidence>
<dbReference type="AlphaFoldDB" id="A0A0B8RC69"/>
<dbReference type="Proteomes" id="UP000844471">
    <property type="component" value="Unassembled WGS sequence"/>
</dbReference>
<evidence type="ECO:0000313" key="71">
    <source>
        <dbReference type="Proteomes" id="UP000460224"/>
    </source>
</evidence>
<evidence type="ECO:0000313" key="24">
    <source>
        <dbReference type="EMBL" id="EAH2281417.1"/>
    </source>
</evidence>
<evidence type="ECO:0000313" key="34">
    <source>
        <dbReference type="EMBL" id="EDN7714117.1"/>
    </source>
</evidence>
<evidence type="ECO:0000313" key="51">
    <source>
        <dbReference type="Proteomes" id="UP000272537"/>
    </source>
</evidence>
<evidence type="ECO:0000313" key="4">
    <source>
        <dbReference type="EMBL" id="EAC6548539.1"/>
    </source>
</evidence>
<dbReference type="Proteomes" id="UP000455569">
    <property type="component" value="Unassembled WGS sequence"/>
</dbReference>
<dbReference type="Proteomes" id="UP000544530">
    <property type="component" value="Unassembled WGS sequence"/>
</dbReference>
<feature type="domain" description="Thioredoxin-like fold" evidence="1">
    <location>
        <begin position="14"/>
        <end position="171"/>
    </location>
</feature>
<dbReference type="EMBL" id="AACJYH010000004">
    <property type="protein sequence ID" value="EAK8897220.1"/>
    <property type="molecule type" value="Genomic_DNA"/>
</dbReference>
<evidence type="ECO:0000313" key="20">
    <source>
        <dbReference type="EMBL" id="EAG6168349.1"/>
    </source>
</evidence>
<dbReference type="Proteomes" id="UP000345329">
    <property type="component" value="Unassembled WGS sequence"/>
</dbReference>
<reference evidence="53 54" key="5">
    <citation type="submission" date="2018-06" db="EMBL/GenBank/DDBJ databases">
        <authorList>
            <consortium name="PulseNet: The National Subtyping Network for Foodborne Disease Surveillance"/>
            <person name="Tarr C.L."/>
            <person name="Trees E."/>
            <person name="Katz L.S."/>
            <person name="Carleton-Romer H.A."/>
            <person name="Stroika S."/>
            <person name="Kucerova Z."/>
            <person name="Roache K.F."/>
            <person name="Sabol A.L."/>
            <person name="Besser J."/>
            <person name="Gerner-Smidt P."/>
        </authorList>
    </citation>
    <scope>NUCLEOTIDE SEQUENCE [LARGE SCALE GENOMIC DNA]</scope>
    <source>
        <strain evidence="2 54">2015L-6227</strain>
        <strain evidence="11 53">PNUSAL000134</strain>
        <strain evidence="6 58">PNUSAL000910</strain>
        <strain evidence="13 59">PNUSAL002180</strain>
        <strain evidence="14 74">PNUSAL002298</strain>
        <strain evidence="27 57">PNUSAL004402</strain>
        <strain evidence="33 77">PNUSAL005692</strain>
    </source>
</reference>
<dbReference type="EMBL" id="DAAIHR010000001">
    <property type="protein sequence ID" value="HAB8396926.1"/>
    <property type="molecule type" value="Genomic_DNA"/>
</dbReference>
<dbReference type="EMBL" id="AABBYJ010000001">
    <property type="protein sequence ID" value="EAG4329982.1"/>
    <property type="molecule type" value="Genomic_DNA"/>
</dbReference>
<evidence type="ECO:0000313" key="56">
    <source>
        <dbReference type="Proteomes" id="UP000345329"/>
    </source>
</evidence>
<evidence type="ECO:0000313" key="3">
    <source>
        <dbReference type="EMBL" id="EAC5548982.1"/>
    </source>
</evidence>
<dbReference type="Pfam" id="PF13462">
    <property type="entry name" value="Thioredoxin_4"/>
    <property type="match status" value="1"/>
</dbReference>
<name>A0A0B8RC69_LISMN</name>